<dbReference type="Proteomes" id="UP000682111">
    <property type="component" value="Unassembled WGS sequence"/>
</dbReference>
<dbReference type="InterPro" id="IPR004360">
    <property type="entry name" value="Glyas_Fos-R_dOase_dom"/>
</dbReference>
<feature type="domain" description="VOC" evidence="1">
    <location>
        <begin position="4"/>
        <end position="52"/>
    </location>
</feature>
<sequence length="52" mass="5928">MLEKILFNEIPVRNMETSISWYKEVLGLQLIWYSGGGAGTVKSSFWSDGIFK</sequence>
<accession>A0A920BVA3</accession>
<name>A0A920BVA3_9BACI</name>
<dbReference type="InterPro" id="IPR029068">
    <property type="entry name" value="Glyas_Bleomycin-R_OHBP_Dase"/>
</dbReference>
<gene>
    <name evidence="2" type="ORF">J27TS8_39120</name>
</gene>
<dbReference type="EMBL" id="BORC01000009">
    <property type="protein sequence ID" value="GIN63919.1"/>
    <property type="molecule type" value="Genomic_DNA"/>
</dbReference>
<dbReference type="InterPro" id="IPR037523">
    <property type="entry name" value="VOC_core"/>
</dbReference>
<dbReference type="Pfam" id="PF00903">
    <property type="entry name" value="Glyoxalase"/>
    <property type="match status" value="1"/>
</dbReference>
<evidence type="ECO:0000313" key="3">
    <source>
        <dbReference type="Proteomes" id="UP000682111"/>
    </source>
</evidence>
<keyword evidence="3" id="KW-1185">Reference proteome</keyword>
<dbReference type="AlphaFoldDB" id="A0A920BVA3"/>
<dbReference type="PROSITE" id="PS51819">
    <property type="entry name" value="VOC"/>
    <property type="match status" value="1"/>
</dbReference>
<evidence type="ECO:0000259" key="1">
    <source>
        <dbReference type="PROSITE" id="PS51819"/>
    </source>
</evidence>
<evidence type="ECO:0000313" key="2">
    <source>
        <dbReference type="EMBL" id="GIN63919.1"/>
    </source>
</evidence>
<comment type="caution">
    <text evidence="2">The sequence shown here is derived from an EMBL/GenBank/DDBJ whole genome shotgun (WGS) entry which is preliminary data.</text>
</comment>
<dbReference type="RefSeq" id="WP_095312830.1">
    <property type="nucleotide sequence ID" value="NZ_BORC01000009.1"/>
</dbReference>
<proteinExistence type="predicted"/>
<dbReference type="SUPFAM" id="SSF54593">
    <property type="entry name" value="Glyoxalase/Bleomycin resistance protein/Dihydroxybiphenyl dioxygenase"/>
    <property type="match status" value="1"/>
</dbReference>
<dbReference type="Gene3D" id="3.10.180.10">
    <property type="entry name" value="2,3-Dihydroxybiphenyl 1,2-Dioxygenase, domain 1"/>
    <property type="match status" value="1"/>
</dbReference>
<protein>
    <recommendedName>
        <fullName evidence="1">VOC domain-containing protein</fullName>
    </recommendedName>
</protein>
<organism evidence="2 3">
    <name type="scientific">Robertmurraya siralis</name>
    <dbReference type="NCBI Taxonomy" id="77777"/>
    <lineage>
        <taxon>Bacteria</taxon>
        <taxon>Bacillati</taxon>
        <taxon>Bacillota</taxon>
        <taxon>Bacilli</taxon>
        <taxon>Bacillales</taxon>
        <taxon>Bacillaceae</taxon>
        <taxon>Robertmurraya</taxon>
    </lineage>
</organism>
<dbReference type="OrthoDB" id="2608626at2"/>
<dbReference type="CDD" id="cd06587">
    <property type="entry name" value="VOC"/>
    <property type="match status" value="1"/>
</dbReference>
<reference evidence="2" key="1">
    <citation type="submission" date="2021-03" db="EMBL/GenBank/DDBJ databases">
        <title>Antimicrobial resistance genes in bacteria isolated from Japanese honey, and their potential for conferring macrolide and lincosamide resistance in the American foulbrood pathogen Paenibacillus larvae.</title>
        <authorList>
            <person name="Okamoto M."/>
            <person name="Kumagai M."/>
            <person name="Kanamori H."/>
            <person name="Takamatsu D."/>
        </authorList>
    </citation>
    <scope>NUCLEOTIDE SEQUENCE</scope>
    <source>
        <strain evidence="2">J27TS8</strain>
    </source>
</reference>